<proteinExistence type="predicted"/>
<dbReference type="Gene3D" id="1.10.10.10">
    <property type="entry name" value="Winged helix-like DNA-binding domain superfamily/Winged helix DNA-binding domain"/>
    <property type="match status" value="1"/>
</dbReference>
<dbReference type="InterPro" id="IPR036388">
    <property type="entry name" value="WH-like_DNA-bd_sf"/>
</dbReference>
<keyword evidence="2" id="KW-1185">Reference proteome</keyword>
<dbReference type="EMBL" id="JACXSS010000001">
    <property type="protein sequence ID" value="MBD9355242.1"/>
    <property type="molecule type" value="Genomic_DNA"/>
</dbReference>
<organism evidence="1 2">
    <name type="scientific">Methylomonas albis</name>
    <dbReference type="NCBI Taxonomy" id="1854563"/>
    <lineage>
        <taxon>Bacteria</taxon>
        <taxon>Pseudomonadati</taxon>
        <taxon>Pseudomonadota</taxon>
        <taxon>Gammaproteobacteria</taxon>
        <taxon>Methylococcales</taxon>
        <taxon>Methylococcaceae</taxon>
        <taxon>Methylomonas</taxon>
    </lineage>
</organism>
<accession>A0ABR9CWI9</accession>
<dbReference type="RefSeq" id="WP_192373635.1">
    <property type="nucleotide sequence ID" value="NZ_CAJHIV010000001.1"/>
</dbReference>
<protein>
    <submittedName>
        <fullName evidence="1">Sigma-70 family RNA polymerase sigma factor</fullName>
    </submittedName>
</protein>
<evidence type="ECO:0000313" key="2">
    <source>
        <dbReference type="Proteomes" id="UP000652176"/>
    </source>
</evidence>
<dbReference type="Proteomes" id="UP000652176">
    <property type="component" value="Unassembled WGS sequence"/>
</dbReference>
<name>A0ABR9CWI9_9GAMM</name>
<dbReference type="InterPro" id="IPR013324">
    <property type="entry name" value="RNA_pol_sigma_r3/r4-like"/>
</dbReference>
<sequence>MGRGEDWQCPCPLPERLVQGQLQWLAVERWPHDLPAICQHILCLRRLDGKRHQQIAAESQISERQVEYILYRTGKMLAATSPDTF</sequence>
<evidence type="ECO:0000313" key="1">
    <source>
        <dbReference type="EMBL" id="MBD9355242.1"/>
    </source>
</evidence>
<dbReference type="SUPFAM" id="SSF88659">
    <property type="entry name" value="Sigma3 and sigma4 domains of RNA polymerase sigma factors"/>
    <property type="match status" value="1"/>
</dbReference>
<comment type="caution">
    <text evidence="1">The sequence shown here is derived from an EMBL/GenBank/DDBJ whole genome shotgun (WGS) entry which is preliminary data.</text>
</comment>
<reference evidence="1 2" key="1">
    <citation type="submission" date="2020-09" db="EMBL/GenBank/DDBJ databases">
        <title>Methylomonas albis sp. nov. and Methylomonas fluvii sp. nov.: Two cold-adapted methanotrophs from the River Elbe and an amended description of Methylovulum psychrotolerans strain Eb1.</title>
        <authorList>
            <person name="Bussmann I.K."/>
            <person name="Klings K.-W."/>
            <person name="Warnstedt J."/>
            <person name="Hoppert M."/>
            <person name="Saborowski A."/>
            <person name="Horn F."/>
            <person name="Liebner S."/>
        </authorList>
    </citation>
    <scope>NUCLEOTIDE SEQUENCE [LARGE SCALE GENOMIC DNA]</scope>
    <source>
        <strain evidence="1 2">EbA</strain>
    </source>
</reference>
<gene>
    <name evidence="1" type="ORF">IE877_05020</name>
</gene>